<evidence type="ECO:0000256" key="1">
    <source>
        <dbReference type="ARBA" id="ARBA00022553"/>
    </source>
</evidence>
<evidence type="ECO:0000256" key="2">
    <source>
        <dbReference type="ARBA" id="ARBA00022679"/>
    </source>
</evidence>
<dbReference type="SUPFAM" id="SSF55890">
    <property type="entry name" value="Sporulation response regulatory protein Spo0B"/>
    <property type="match status" value="1"/>
</dbReference>
<dbReference type="InterPro" id="IPR039506">
    <property type="entry name" value="SPOB_a"/>
</dbReference>
<dbReference type="EMBL" id="JAFELM010000044">
    <property type="protein sequence ID" value="MBM6619736.1"/>
    <property type="molecule type" value="Genomic_DNA"/>
</dbReference>
<dbReference type="InterPro" id="IPR016122">
    <property type="entry name" value="SpoOB_C"/>
</dbReference>
<dbReference type="InterPro" id="IPR037100">
    <property type="entry name" value="Spo0B_C_sf"/>
</dbReference>
<dbReference type="Pfam" id="PF14689">
    <property type="entry name" value="SPOB_a"/>
    <property type="match status" value="1"/>
</dbReference>
<organism evidence="5 6">
    <name type="scientific">Bacillus suaedaesalsae</name>
    <dbReference type="NCBI Taxonomy" id="2810349"/>
    <lineage>
        <taxon>Bacteria</taxon>
        <taxon>Bacillati</taxon>
        <taxon>Bacillota</taxon>
        <taxon>Bacilli</taxon>
        <taxon>Bacillales</taxon>
        <taxon>Bacillaceae</taxon>
        <taxon>Bacillus</taxon>
    </lineage>
</organism>
<gene>
    <name evidence="5" type="ORF">JR050_18910</name>
</gene>
<keyword evidence="6" id="KW-1185">Reference proteome</keyword>
<dbReference type="RefSeq" id="WP_204205219.1">
    <property type="nucleotide sequence ID" value="NZ_JAFELM010000044.1"/>
</dbReference>
<dbReference type="Pfam" id="PF14682">
    <property type="entry name" value="SPOB_ab"/>
    <property type="match status" value="1"/>
</dbReference>
<dbReference type="Gene3D" id="1.10.287.130">
    <property type="match status" value="1"/>
</dbReference>
<keyword evidence="1" id="KW-0597">Phosphoprotein</keyword>
<evidence type="ECO:0000259" key="4">
    <source>
        <dbReference type="SMART" id="SM01317"/>
    </source>
</evidence>
<reference evidence="5 6" key="1">
    <citation type="submission" date="2021-02" db="EMBL/GenBank/DDBJ databases">
        <title>Bacillus sp. RD4P76, an endophyte from a halophyte.</title>
        <authorList>
            <person name="Sun J.-Q."/>
        </authorList>
    </citation>
    <scope>NUCLEOTIDE SEQUENCE [LARGE SCALE GENOMIC DNA]</scope>
    <source>
        <strain evidence="5 6">RD4P76</strain>
    </source>
</reference>
<dbReference type="Gene3D" id="3.30.565.30">
    <property type="entry name" value="Sporulation initiation phosphotransferase B (SpoOB), C-terminal domain"/>
    <property type="match status" value="1"/>
</dbReference>
<protein>
    <submittedName>
        <fullName evidence="5">Sporulation initiation phosphotransferase B</fullName>
    </submittedName>
</protein>
<name>A0ABS2DPS2_9BACI</name>
<evidence type="ECO:0000256" key="3">
    <source>
        <dbReference type="ARBA" id="ARBA00022777"/>
    </source>
</evidence>
<keyword evidence="3" id="KW-0418">Kinase</keyword>
<comment type="caution">
    <text evidence="5">The sequence shown here is derived from an EMBL/GenBank/DDBJ whole genome shotgun (WGS) entry which is preliminary data.</text>
</comment>
<feature type="domain" description="Sporulation initiation phosphotransferase B C-terminal" evidence="4">
    <location>
        <begin position="58"/>
        <end position="172"/>
    </location>
</feature>
<evidence type="ECO:0000313" key="5">
    <source>
        <dbReference type="EMBL" id="MBM6619736.1"/>
    </source>
</evidence>
<dbReference type="Proteomes" id="UP001518925">
    <property type="component" value="Unassembled WGS sequence"/>
</dbReference>
<sequence length="180" mass="21037">MKEWNVVDVLRHSRHDWLNKLQLIKANIDLNRIDRVKDIIEEIVMETQNEAKLTNLQLDKLAGFLMTYNWECHNFSLEFEVLGNTVNLSSYDDEMVTWCDTFFTLLNESVLNAGENHLSLSIHTEDSDVRFFFDFSGTITDSQRLHDWLQSQVSNNIPVSSEFSVSEKELSFELLIQSEK</sequence>
<evidence type="ECO:0000313" key="6">
    <source>
        <dbReference type="Proteomes" id="UP001518925"/>
    </source>
</evidence>
<keyword evidence="2" id="KW-0808">Transferase</keyword>
<dbReference type="InterPro" id="IPR016120">
    <property type="entry name" value="Sig_transdc_His_kin_SpoOB"/>
</dbReference>
<accession>A0ABS2DPS2</accession>
<proteinExistence type="predicted"/>
<dbReference type="SMART" id="SM01317">
    <property type="entry name" value="SPOB_ab"/>
    <property type="match status" value="1"/>
</dbReference>